<keyword evidence="4" id="KW-1185">Reference proteome</keyword>
<dbReference type="SUPFAM" id="SSF52047">
    <property type="entry name" value="RNI-like"/>
    <property type="match status" value="2"/>
</dbReference>
<organism evidence="3 4">
    <name type="scientific">Penstemon davidsonii</name>
    <dbReference type="NCBI Taxonomy" id="160366"/>
    <lineage>
        <taxon>Eukaryota</taxon>
        <taxon>Viridiplantae</taxon>
        <taxon>Streptophyta</taxon>
        <taxon>Embryophyta</taxon>
        <taxon>Tracheophyta</taxon>
        <taxon>Spermatophyta</taxon>
        <taxon>Magnoliopsida</taxon>
        <taxon>eudicotyledons</taxon>
        <taxon>Gunneridae</taxon>
        <taxon>Pentapetalae</taxon>
        <taxon>asterids</taxon>
        <taxon>lamiids</taxon>
        <taxon>Lamiales</taxon>
        <taxon>Plantaginaceae</taxon>
        <taxon>Cheloneae</taxon>
        <taxon>Penstemon</taxon>
    </lineage>
</organism>
<dbReference type="Proteomes" id="UP001291926">
    <property type="component" value="Unassembled WGS sequence"/>
</dbReference>
<dbReference type="InterPro" id="IPR006553">
    <property type="entry name" value="Leu-rich_rpt_Cys-con_subtyp"/>
</dbReference>
<reference evidence="3 4" key="1">
    <citation type="journal article" date="2023" name="bioRxiv">
        <title>Genome report: Whole genome sequence and annotation of Penstemon davidsonii.</title>
        <authorList>
            <person name="Ostevik K.L."/>
            <person name="Alabady M."/>
            <person name="Zhang M."/>
            <person name="Rausher M.D."/>
        </authorList>
    </citation>
    <scope>NUCLEOTIDE SEQUENCE [LARGE SCALE GENOMIC DNA]</scope>
    <source>
        <strain evidence="3">DNT005</strain>
        <tissue evidence="3">Whole leaf</tissue>
    </source>
</reference>
<feature type="domain" description="F-box/LRR-repeat protein 15-like leucin rich repeat" evidence="2">
    <location>
        <begin position="122"/>
        <end position="267"/>
    </location>
</feature>
<feature type="domain" description="F-box/LRR-repeat protein 15-like leucin rich repeat" evidence="2">
    <location>
        <begin position="425"/>
        <end position="615"/>
    </location>
</feature>
<dbReference type="Gene3D" id="1.20.1280.50">
    <property type="match status" value="1"/>
</dbReference>
<dbReference type="EMBL" id="JAYDYQ010002688">
    <property type="protein sequence ID" value="KAK4477981.1"/>
    <property type="molecule type" value="Genomic_DNA"/>
</dbReference>
<dbReference type="PANTHER" id="PTHR13318">
    <property type="entry name" value="PARTNER OF PAIRED, ISOFORM B-RELATED"/>
    <property type="match status" value="1"/>
</dbReference>
<protein>
    <recommendedName>
        <fullName evidence="2">F-box/LRR-repeat protein 15-like leucin rich repeat domain-containing protein</fullName>
    </recommendedName>
</protein>
<dbReference type="CDD" id="cd22159">
    <property type="entry name" value="F-box_AtTIR1-like"/>
    <property type="match status" value="1"/>
</dbReference>
<evidence type="ECO:0000259" key="2">
    <source>
        <dbReference type="Pfam" id="PF25372"/>
    </source>
</evidence>
<gene>
    <name evidence="3" type="ORF">RD792_017246</name>
</gene>
<dbReference type="Gene3D" id="3.80.10.10">
    <property type="entry name" value="Ribonuclease Inhibitor"/>
    <property type="match status" value="3"/>
</dbReference>
<sequence>MMEDLINSKLADDLMIDIFRRIDSKFSSDSCCLVCKRWFFLERISRKTVQFGRSGRAESTDSMVRLLAGRFVNVENVYINELSVSSSSNLVKRRRVRRATPSTTSSLHESDQSVSGDNGMGTSCLSDSGMAAVGDGFVKLEKLSLIWCSSVTDVGLRSFAAKCKSLKSLDLQLVNGESLPPFSVLVRSMSGCYIGDEGLAAVGEYCNRLEDLNLRFCEGLTDIGLVQLALGCGRTLKSLGLAACVKVTDVSLEAVGSHCRSLETLSLDSDVINNKGMLAVAKGCRLLKVLKLQCVNITDEALEAVGLFCLSLELLALYSFQKFTDRSLYAIGNGCKRLKNLTLSDCYLLSNKSLDYVAAGCPELMHIEVNGCHSIGTDGLKSIGKINFHIDSDSWSWIIHRSRLSELALLYCQKIESNALSEIGEGCKFLQALHLVDCLGIGDDSICSIAKGCKNLKTLHIRRCYEVGNKGIIAVGQNCKFLTDLSIRFCDRVGDEALISIGQGCSLHILNVSGCHQIGDAGIIAIARGCPQLTSLDVSVLQHLGDRAMMELGEGCPLLKDVVISHCRKITDVGLGYLARKCTLLESCHMVYCPGITSAGVATVVTSCTRIKKVLVEKFKVSSRTKRRAGSIINYLCVEL</sequence>
<name>A0ABR0CNE4_9LAMI</name>
<dbReference type="InterPro" id="IPR032675">
    <property type="entry name" value="LRR_dom_sf"/>
</dbReference>
<evidence type="ECO:0000313" key="3">
    <source>
        <dbReference type="EMBL" id="KAK4477981.1"/>
    </source>
</evidence>
<accession>A0ABR0CNE4</accession>
<proteinExistence type="predicted"/>
<evidence type="ECO:0000313" key="4">
    <source>
        <dbReference type="Proteomes" id="UP001291926"/>
    </source>
</evidence>
<evidence type="ECO:0000256" key="1">
    <source>
        <dbReference type="SAM" id="MobiDB-lite"/>
    </source>
</evidence>
<dbReference type="InterPro" id="IPR057207">
    <property type="entry name" value="FBXL15_LRR"/>
</dbReference>
<dbReference type="PANTHER" id="PTHR13318:SF41">
    <property type="entry name" value="F-BOX_LRR-REPEAT PROTEIN 4"/>
    <property type="match status" value="1"/>
</dbReference>
<dbReference type="Pfam" id="PF25372">
    <property type="entry name" value="DUF7885"/>
    <property type="match status" value="2"/>
</dbReference>
<dbReference type="SMART" id="SM00367">
    <property type="entry name" value="LRR_CC"/>
    <property type="match status" value="16"/>
</dbReference>
<feature type="region of interest" description="Disordered" evidence="1">
    <location>
        <begin position="95"/>
        <end position="118"/>
    </location>
</feature>
<comment type="caution">
    <text evidence="3">The sequence shown here is derived from an EMBL/GenBank/DDBJ whole genome shotgun (WGS) entry which is preliminary data.</text>
</comment>